<dbReference type="CDD" id="cd00054">
    <property type="entry name" value="EGF_CA"/>
    <property type="match status" value="7"/>
</dbReference>
<feature type="domain" description="EGF-like" evidence="19">
    <location>
        <begin position="100"/>
        <end position="137"/>
    </location>
</feature>
<protein>
    <submittedName>
        <fullName evidence="21">EGF-like domain-containing protein</fullName>
    </submittedName>
</protein>
<feature type="domain" description="EGF-like" evidence="19">
    <location>
        <begin position="1"/>
        <end position="24"/>
    </location>
</feature>
<feature type="disulfide bond" evidence="17">
    <location>
        <begin position="492"/>
        <end position="502"/>
    </location>
</feature>
<dbReference type="SUPFAM" id="SSF57196">
    <property type="entry name" value="EGF/Laminin"/>
    <property type="match status" value="6"/>
</dbReference>
<reference evidence="21" key="1">
    <citation type="submission" date="2022-11" db="UniProtKB">
        <authorList>
            <consortium name="WormBaseParasite"/>
        </authorList>
    </citation>
    <scope>IDENTIFICATION</scope>
</reference>
<dbReference type="PANTHER" id="PTHR12916:SF9">
    <property type="entry name" value="NEUROGENIC LOCUS NOTCH HOMOLOG PROTEIN 1-RELATED"/>
    <property type="match status" value="1"/>
</dbReference>
<dbReference type="InterPro" id="IPR001873">
    <property type="entry name" value="ENaC"/>
</dbReference>
<dbReference type="PROSITE" id="PS00010">
    <property type="entry name" value="ASX_HYDROXYL"/>
    <property type="match status" value="4"/>
</dbReference>
<evidence type="ECO:0000256" key="1">
    <source>
        <dbReference type="ARBA" id="ARBA00004141"/>
    </source>
</evidence>
<feature type="disulfide bond" evidence="17">
    <location>
        <begin position="297"/>
        <end position="307"/>
    </location>
</feature>
<feature type="disulfide bond" evidence="17">
    <location>
        <begin position="372"/>
        <end position="382"/>
    </location>
</feature>
<feature type="disulfide bond" evidence="17">
    <location>
        <begin position="357"/>
        <end position="366"/>
    </location>
</feature>
<dbReference type="AlphaFoldDB" id="A0A914WBW8"/>
<keyword evidence="3 18" id="KW-0813">Transport</keyword>
<dbReference type="PROSITE" id="PS00022">
    <property type="entry name" value="EGF_1"/>
    <property type="match status" value="10"/>
</dbReference>
<comment type="subcellular location">
    <subcellularLocation>
        <location evidence="1">Membrane</location>
        <topology evidence="1">Multi-pass membrane protein</topology>
    </subcellularLocation>
</comment>
<feature type="domain" description="EGF-like" evidence="19">
    <location>
        <begin position="450"/>
        <end position="486"/>
    </location>
</feature>
<evidence type="ECO:0000256" key="16">
    <source>
        <dbReference type="ARBA" id="ARBA00023303"/>
    </source>
</evidence>
<evidence type="ECO:0000256" key="18">
    <source>
        <dbReference type="RuleBase" id="RU000679"/>
    </source>
</evidence>
<evidence type="ECO:0000256" key="4">
    <source>
        <dbReference type="ARBA" id="ARBA00022461"/>
    </source>
</evidence>
<keyword evidence="6 18" id="KW-0812">Transmembrane</keyword>
<dbReference type="Pfam" id="PF12661">
    <property type="entry name" value="hEGF"/>
    <property type="match status" value="5"/>
</dbReference>
<feature type="disulfide bond" evidence="17">
    <location>
        <begin position="14"/>
        <end position="23"/>
    </location>
</feature>
<keyword evidence="12" id="KW-0472">Membrane</keyword>
<dbReference type="Proteomes" id="UP000887566">
    <property type="component" value="Unplaced"/>
</dbReference>
<accession>A0A914WBW8</accession>
<dbReference type="InterPro" id="IPR000152">
    <property type="entry name" value="EGF-type_Asp/Asn_hydroxyl_site"/>
</dbReference>
<evidence type="ECO:0000313" key="20">
    <source>
        <dbReference type="Proteomes" id="UP000887566"/>
    </source>
</evidence>
<organism evidence="20 21">
    <name type="scientific">Plectus sambesii</name>
    <dbReference type="NCBI Taxonomy" id="2011161"/>
    <lineage>
        <taxon>Eukaryota</taxon>
        <taxon>Metazoa</taxon>
        <taxon>Ecdysozoa</taxon>
        <taxon>Nematoda</taxon>
        <taxon>Chromadorea</taxon>
        <taxon>Plectida</taxon>
        <taxon>Plectina</taxon>
        <taxon>Plectoidea</taxon>
        <taxon>Plectidae</taxon>
        <taxon>Plectus</taxon>
    </lineage>
</organism>
<name>A0A914WBW8_9BILA</name>
<dbReference type="PRINTS" id="PR01078">
    <property type="entry name" value="AMINACHANNEL"/>
</dbReference>
<evidence type="ECO:0000259" key="19">
    <source>
        <dbReference type="PROSITE" id="PS50026"/>
    </source>
</evidence>
<dbReference type="FunFam" id="2.10.25.10:FF:000031">
    <property type="entry name" value="neurogenic locus notch homolog protein 3"/>
    <property type="match status" value="1"/>
</dbReference>
<dbReference type="GO" id="GO:0005272">
    <property type="term" value="F:sodium channel activity"/>
    <property type="evidence" value="ECO:0007669"/>
    <property type="project" value="UniProtKB-KW"/>
</dbReference>
<evidence type="ECO:0000256" key="2">
    <source>
        <dbReference type="ARBA" id="ARBA00007193"/>
    </source>
</evidence>
<feature type="domain" description="EGF-like" evidence="19">
    <location>
        <begin position="488"/>
        <end position="523"/>
    </location>
</feature>
<feature type="domain" description="EGF-like" evidence="19">
    <location>
        <begin position="406"/>
        <end position="448"/>
    </location>
</feature>
<feature type="domain" description="EGF-like" evidence="19">
    <location>
        <begin position="26"/>
        <end position="63"/>
    </location>
</feature>
<comment type="caution">
    <text evidence="17">Lacks conserved residue(s) required for the propagation of feature annotation.</text>
</comment>
<keyword evidence="7" id="KW-0732">Signal</keyword>
<dbReference type="FunFam" id="2.10.25.10:FF:000004">
    <property type="entry name" value="Neurogenic locus notch 1"/>
    <property type="match status" value="2"/>
</dbReference>
<keyword evidence="14" id="KW-0325">Glycoprotein</keyword>
<keyword evidence="9" id="KW-1133">Transmembrane helix</keyword>
<sequence length="966" mass="104784">MSTGSGINVYKCICVPGTNGTYCTNNIDECVSNPCPSNYKCIDEINGYNCDTCASGFKGPYCNYTSSDNCYPDPCNGEQCVSPTGTCNCPIGKSGTHCEVLDPCASNPCVTGTCSSLLGGKAYYCACLPPNQGVNCEVNTLSASTSITYAGCFKQPSCTPSSGAVGVKNYWPSLKAEKCRTRAIDVNKVEAFGLTDGCDNNYDCCYTGTLADLTSLGNTSNSDCSSSCGGTNPCGKRSSGKCYAAVYTMSLGTNDPINCAAGICLNGGTCVELIGGTSCVCPSGKTGSNCGNDYNECDSNPCVSGTCVNGVNSFTCTCPAWAAGPLCEIDNSCSYYSVACENGGTCIPNKGSWSCECYGIYSGSLCNEFNDCYYNQCVHGTCNDLTVDDYTCTCDPGYTEKNCDLDINECSSDPCLLYPAAPGSANCTQGVDLWECFCNVGFDGLTCGNDIDECQSNPCIFGNCTEGIPGFYICTCIPGYYGPNCENETNECASNPCVHGTCNDMVNMYNCTCQAGYTDYNCSTEINECTSTPCHYGGNCTDHVAYYTCSCVPGSSGYSCEENIDECASDPCIKYDKAATCIDELNGFLCACAPDWTGKVCDLEMLIWNVIKTFEGTPLDITLLKDLISKSSLIKDMIPFILGLMSKENQTALSWEYEDLFEWVSFDGQPLNLTESVLKWNEATLGNCFTYNHENITNKDKLMRAGQDGAFRALLKVDQEEYLPWVDTSAMMIFVHNQSEGIFGESVRYNAIPGAKTSLSVRQSVYKRLGGKYGECVNSKSEVKSYYYPGEYSTPGCLRSCYQDAVFAECKCMDPRYPTDDVAICDLSQRSCVDDFVAATGDPSRWSTCYCPLPCRNGQFDIAVSTGKTMLEPLICNYTNTNRTACLNLRQRDYLEIEVYFDSMLYSMFEEDAAMGREESNLDIQVHKKSCPIQPLSHLLLRKLLQASLCARAYEYTYTSFWLIGS</sequence>
<keyword evidence="13 17" id="KW-1015">Disulfide bond</keyword>
<keyword evidence="4 18" id="KW-0894">Sodium channel</keyword>
<evidence type="ECO:0000313" key="21">
    <source>
        <dbReference type="WBParaSite" id="PSAMB.scaffold3678size17292.g22208.t1"/>
    </source>
</evidence>
<dbReference type="PRINTS" id="PR00010">
    <property type="entry name" value="EGFBLOOD"/>
</dbReference>
<feature type="disulfide bond" evidence="17">
    <location>
        <begin position="318"/>
        <end position="327"/>
    </location>
</feature>
<dbReference type="FunFam" id="2.10.25.10:FF:000472">
    <property type="entry name" value="Uncharacterized protein, isoform A"/>
    <property type="match status" value="1"/>
</dbReference>
<dbReference type="PANTHER" id="PTHR12916">
    <property type="entry name" value="CYTOCHROME C OXIDASE POLYPEPTIDE VIC-2"/>
    <property type="match status" value="1"/>
</dbReference>
<feature type="disulfide bond" evidence="17">
    <location>
        <begin position="281"/>
        <end position="290"/>
    </location>
</feature>
<feature type="domain" description="EGF-like" evidence="19">
    <location>
        <begin position="368"/>
        <end position="404"/>
    </location>
</feature>
<dbReference type="InterPro" id="IPR000742">
    <property type="entry name" value="EGF"/>
</dbReference>
<feature type="disulfide bond" evidence="17">
    <location>
        <begin position="454"/>
        <end position="464"/>
    </location>
</feature>
<keyword evidence="11 18" id="KW-0406">Ion transport</keyword>
<evidence type="ECO:0000256" key="8">
    <source>
        <dbReference type="ARBA" id="ARBA00022737"/>
    </source>
</evidence>
<dbReference type="InterPro" id="IPR009030">
    <property type="entry name" value="Growth_fac_rcpt_cys_sf"/>
</dbReference>
<dbReference type="GO" id="GO:0005509">
    <property type="term" value="F:calcium ion binding"/>
    <property type="evidence" value="ECO:0007669"/>
    <property type="project" value="InterPro"/>
</dbReference>
<evidence type="ECO:0000256" key="13">
    <source>
        <dbReference type="ARBA" id="ARBA00023157"/>
    </source>
</evidence>
<comment type="similarity">
    <text evidence="2 18">Belongs to the amiloride-sensitive sodium channel (TC 1.A.6) family.</text>
</comment>
<evidence type="ECO:0000256" key="5">
    <source>
        <dbReference type="ARBA" id="ARBA00022536"/>
    </source>
</evidence>
<feature type="disulfide bond" evidence="17">
    <location>
        <begin position="476"/>
        <end position="485"/>
    </location>
</feature>
<keyword evidence="20" id="KW-1185">Reference proteome</keyword>
<feature type="domain" description="EGF-like" evidence="19">
    <location>
        <begin position="525"/>
        <end position="561"/>
    </location>
</feature>
<feature type="domain" description="EGF-like" evidence="19">
    <location>
        <begin position="255"/>
        <end position="291"/>
    </location>
</feature>
<dbReference type="Pfam" id="PF00858">
    <property type="entry name" value="ASC"/>
    <property type="match status" value="1"/>
</dbReference>
<keyword evidence="8" id="KW-0677">Repeat</keyword>
<dbReference type="SMART" id="SM00181">
    <property type="entry name" value="EGF"/>
    <property type="match status" value="12"/>
</dbReference>
<keyword evidence="10" id="KW-0915">Sodium</keyword>
<keyword evidence="15 18" id="KW-0739">Sodium transport</keyword>
<dbReference type="InterPro" id="IPR013032">
    <property type="entry name" value="EGF-like_CS"/>
</dbReference>
<dbReference type="PROSITE" id="PS50026">
    <property type="entry name" value="EGF_3"/>
    <property type="match status" value="12"/>
</dbReference>
<dbReference type="SMART" id="SM00179">
    <property type="entry name" value="EGF_CA"/>
    <property type="match status" value="11"/>
</dbReference>
<dbReference type="Pfam" id="PF00008">
    <property type="entry name" value="EGF"/>
    <property type="match status" value="1"/>
</dbReference>
<feature type="domain" description="EGF-like" evidence="19">
    <location>
        <begin position="563"/>
        <end position="602"/>
    </location>
</feature>
<feature type="disulfide bond" evidence="17">
    <location>
        <begin position="394"/>
        <end position="403"/>
    </location>
</feature>
<dbReference type="WBParaSite" id="PSAMB.scaffold3678size17292.g22208.t1">
    <property type="protein sequence ID" value="PSAMB.scaffold3678size17292.g22208.t1"/>
    <property type="gene ID" value="PSAMB.scaffold3678size17292.g22208"/>
</dbReference>
<dbReference type="InterPro" id="IPR001881">
    <property type="entry name" value="EGF-like_Ca-bd_dom"/>
</dbReference>
<dbReference type="GO" id="GO:0007219">
    <property type="term" value="P:Notch signaling pathway"/>
    <property type="evidence" value="ECO:0007669"/>
    <property type="project" value="TreeGrafter"/>
</dbReference>
<dbReference type="InterPro" id="IPR018097">
    <property type="entry name" value="EGF_Ca-bd_CS"/>
</dbReference>
<feature type="domain" description="EGF-like" evidence="19">
    <location>
        <begin position="329"/>
        <end position="367"/>
    </location>
</feature>
<feature type="disulfide bond" evidence="17">
    <location>
        <begin position="438"/>
        <end position="447"/>
    </location>
</feature>
<feature type="disulfide bond" evidence="17">
    <location>
        <begin position="127"/>
        <end position="136"/>
    </location>
</feature>
<dbReference type="SUPFAM" id="SSF57184">
    <property type="entry name" value="Growth factor receptor domain"/>
    <property type="match status" value="1"/>
</dbReference>
<dbReference type="PROSITE" id="PS01186">
    <property type="entry name" value="EGF_2"/>
    <property type="match status" value="4"/>
</dbReference>
<evidence type="ECO:0000256" key="17">
    <source>
        <dbReference type="PROSITE-ProRule" id="PRU00076"/>
    </source>
</evidence>
<evidence type="ECO:0000256" key="15">
    <source>
        <dbReference type="ARBA" id="ARBA00023201"/>
    </source>
</evidence>
<evidence type="ECO:0000256" key="14">
    <source>
        <dbReference type="ARBA" id="ARBA00023180"/>
    </source>
</evidence>
<evidence type="ECO:0000256" key="11">
    <source>
        <dbReference type="ARBA" id="ARBA00023065"/>
    </source>
</evidence>
<evidence type="ECO:0000256" key="12">
    <source>
        <dbReference type="ARBA" id="ARBA00023136"/>
    </source>
</evidence>
<evidence type="ECO:0000256" key="9">
    <source>
        <dbReference type="ARBA" id="ARBA00022989"/>
    </source>
</evidence>
<evidence type="ECO:0000256" key="3">
    <source>
        <dbReference type="ARBA" id="ARBA00022448"/>
    </source>
</evidence>
<dbReference type="FunFam" id="2.10.25.10:FF:000006">
    <property type="entry name" value="Versican core protein-like isoform 1"/>
    <property type="match status" value="1"/>
</dbReference>
<evidence type="ECO:0000256" key="6">
    <source>
        <dbReference type="ARBA" id="ARBA00022692"/>
    </source>
</evidence>
<feature type="disulfide bond" evidence="17">
    <location>
        <begin position="592"/>
        <end position="601"/>
    </location>
</feature>
<keyword evidence="5 17" id="KW-0245">EGF-like domain</keyword>
<dbReference type="Gene3D" id="2.10.25.10">
    <property type="entry name" value="Laminin"/>
    <property type="match status" value="10"/>
</dbReference>
<feature type="disulfide bond" evidence="17">
    <location>
        <begin position="551"/>
        <end position="560"/>
    </location>
</feature>
<feature type="domain" description="EGF-like" evidence="19">
    <location>
        <begin position="293"/>
        <end position="328"/>
    </location>
</feature>
<evidence type="ECO:0000256" key="10">
    <source>
        <dbReference type="ARBA" id="ARBA00023053"/>
    </source>
</evidence>
<dbReference type="GO" id="GO:0005112">
    <property type="term" value="F:Notch binding"/>
    <property type="evidence" value="ECO:0007669"/>
    <property type="project" value="TreeGrafter"/>
</dbReference>
<proteinExistence type="inferred from homology"/>
<dbReference type="GO" id="GO:0016020">
    <property type="term" value="C:membrane"/>
    <property type="evidence" value="ECO:0007669"/>
    <property type="project" value="UniProtKB-SubCell"/>
</dbReference>
<feature type="disulfide bond" evidence="17">
    <location>
        <begin position="104"/>
        <end position="114"/>
    </location>
</feature>
<keyword evidence="16 18" id="KW-0407">Ion channel</keyword>
<feature type="disulfide bond" evidence="17">
    <location>
        <begin position="53"/>
        <end position="62"/>
    </location>
</feature>
<dbReference type="PROSITE" id="PS01187">
    <property type="entry name" value="EGF_CA"/>
    <property type="match status" value="3"/>
</dbReference>
<feature type="disulfide bond" evidence="17">
    <location>
        <begin position="513"/>
        <end position="522"/>
    </location>
</feature>
<evidence type="ECO:0000256" key="7">
    <source>
        <dbReference type="ARBA" id="ARBA00022729"/>
    </source>
</evidence>